<evidence type="ECO:0000313" key="4">
    <source>
        <dbReference type="Proteomes" id="UP000615580"/>
    </source>
</evidence>
<dbReference type="Gene3D" id="3.40.50.1970">
    <property type="match status" value="1"/>
</dbReference>
<dbReference type="InterPro" id="IPR001670">
    <property type="entry name" value="ADH_Fe/GldA"/>
</dbReference>
<protein>
    <submittedName>
        <fullName evidence="3">Iron-containing alcohol dehydrogenase</fullName>
    </submittedName>
</protein>
<gene>
    <name evidence="3" type="ORF">I4J41_07675</name>
</gene>
<dbReference type="EMBL" id="JADQUG010000028">
    <property type="protein sequence ID" value="MBG9354479.1"/>
    <property type="molecule type" value="Genomic_DNA"/>
</dbReference>
<keyword evidence="4" id="KW-1185">Reference proteome</keyword>
<dbReference type="SUPFAM" id="SSF56796">
    <property type="entry name" value="Dehydroquinate synthase-like"/>
    <property type="match status" value="1"/>
</dbReference>
<dbReference type="Proteomes" id="UP000615580">
    <property type="component" value="Unassembled WGS sequence"/>
</dbReference>
<sequence>MLVAGMSDLRRWIHGYNSDFLDIVLDSSILEGSVTERFINSLGHSVGDTRVITYRSGRLDGHLRTGSFVIVVGGGSCLDDVKLRVYLNSLGLTELPNLNARCGFLLLPELQHRAHLLAAIPTTLGTGSEVSQVAVAKKPGDRKLVLGAGLAPTVAWHNTDFLQSLPLDILHEGVLEIFARLLGTFIAPQDDTHQPEDAVVRGYVHCMAPALMDGDRLKDSRWQENLLRIGARSHQSGVTYKRPPFGVKWWPIVNEICALTGERKIPVLSLILPQILLRILEGDDRWGSAVRLRSIWSSFAENAGRDVPEDPVAGVASLLADNVQHSDHQSLCIPMLVQRIMRAWGEGLPMFRGFEGNELENLLEAALVSSHAVSVASQGNN</sequence>
<evidence type="ECO:0000313" key="3">
    <source>
        <dbReference type="EMBL" id="MBG9354479.1"/>
    </source>
</evidence>
<keyword evidence="1" id="KW-0560">Oxidoreductase</keyword>
<name>A0ABS0LE72_9CORY</name>
<accession>A0ABS0LE72</accession>
<evidence type="ECO:0000256" key="1">
    <source>
        <dbReference type="ARBA" id="ARBA00023002"/>
    </source>
</evidence>
<evidence type="ECO:0000259" key="2">
    <source>
        <dbReference type="Pfam" id="PF00465"/>
    </source>
</evidence>
<reference evidence="3 4" key="1">
    <citation type="journal article" date="2020" name="J. Clin. Microbiol.">
        <title>Assessing the Genetic Diversity of Austrian Corynebacterium diphtheriae Clinical Isolates, 2011-2019.</title>
        <authorList>
            <person name="Schaeffer J."/>
            <person name="Huhulescu S."/>
            <person name="Stoeger A."/>
            <person name="Allerberger F."/>
            <person name="Ruppitsch W."/>
        </authorList>
    </citation>
    <scope>NUCLEOTIDE SEQUENCE [LARGE SCALE GENOMIC DNA]</scope>
    <source>
        <strain evidence="3 4">04-17</strain>
    </source>
</reference>
<proteinExistence type="predicted"/>
<dbReference type="Pfam" id="PF00465">
    <property type="entry name" value="Fe-ADH"/>
    <property type="match status" value="1"/>
</dbReference>
<organism evidence="3 4">
    <name type="scientific">Corynebacterium belfantii</name>
    <dbReference type="NCBI Taxonomy" id="2014537"/>
    <lineage>
        <taxon>Bacteria</taxon>
        <taxon>Bacillati</taxon>
        <taxon>Actinomycetota</taxon>
        <taxon>Actinomycetes</taxon>
        <taxon>Mycobacteriales</taxon>
        <taxon>Corynebacteriaceae</taxon>
        <taxon>Corynebacterium</taxon>
    </lineage>
</organism>
<feature type="domain" description="Alcohol dehydrogenase iron-type/glycerol dehydrogenase GldA" evidence="2">
    <location>
        <begin position="67"/>
        <end position="154"/>
    </location>
</feature>
<comment type="caution">
    <text evidence="3">The sequence shown here is derived from an EMBL/GenBank/DDBJ whole genome shotgun (WGS) entry which is preliminary data.</text>
</comment>